<gene>
    <name evidence="1" type="ORF">PAC_11475</name>
</gene>
<organism evidence="1 2">
    <name type="scientific">Phialocephala subalpina</name>
    <dbReference type="NCBI Taxonomy" id="576137"/>
    <lineage>
        <taxon>Eukaryota</taxon>
        <taxon>Fungi</taxon>
        <taxon>Dikarya</taxon>
        <taxon>Ascomycota</taxon>
        <taxon>Pezizomycotina</taxon>
        <taxon>Leotiomycetes</taxon>
        <taxon>Helotiales</taxon>
        <taxon>Mollisiaceae</taxon>
        <taxon>Phialocephala</taxon>
        <taxon>Phialocephala fortinii species complex</taxon>
    </lineage>
</organism>
<dbReference type="EMBL" id="FJOG01000018">
    <property type="protein sequence ID" value="CZR61578.1"/>
    <property type="molecule type" value="Genomic_DNA"/>
</dbReference>
<reference evidence="1 2" key="1">
    <citation type="submission" date="2016-03" db="EMBL/GenBank/DDBJ databases">
        <authorList>
            <person name="Ploux O."/>
        </authorList>
    </citation>
    <scope>NUCLEOTIDE SEQUENCE [LARGE SCALE GENOMIC DNA]</scope>
    <source>
        <strain evidence="1 2">UAMH 11012</strain>
    </source>
</reference>
<name>A0A1L7X963_9HELO</name>
<sequence>MAFVSRYLRSPKTELETCMLARHNATSPKTIEDNNGNELDALGRTTQCTCEEIPEKSKMVPELSEIGS</sequence>
<dbReference type="AlphaFoldDB" id="A0A1L7X963"/>
<dbReference type="Proteomes" id="UP000184330">
    <property type="component" value="Unassembled WGS sequence"/>
</dbReference>
<evidence type="ECO:0000313" key="2">
    <source>
        <dbReference type="Proteomes" id="UP000184330"/>
    </source>
</evidence>
<keyword evidence="2" id="KW-1185">Reference proteome</keyword>
<protein>
    <submittedName>
        <fullName evidence="1">Uncharacterized protein</fullName>
    </submittedName>
</protein>
<evidence type="ECO:0000313" key="1">
    <source>
        <dbReference type="EMBL" id="CZR61578.1"/>
    </source>
</evidence>
<accession>A0A1L7X963</accession>
<proteinExistence type="predicted"/>